<comment type="caution">
    <text evidence="4">The sequence shown here is derived from an EMBL/GenBank/DDBJ whole genome shotgun (WGS) entry which is preliminary data.</text>
</comment>
<evidence type="ECO:0000256" key="1">
    <source>
        <dbReference type="ARBA" id="ARBA00022837"/>
    </source>
</evidence>
<accession>A0A1R2AX36</accession>
<reference evidence="4 5" key="1">
    <citation type="submission" date="2016-11" db="EMBL/GenBank/DDBJ databases">
        <title>The macronuclear genome of Stentor coeruleus: a giant cell with tiny introns.</title>
        <authorList>
            <person name="Slabodnick M."/>
            <person name="Ruby J.G."/>
            <person name="Reiff S.B."/>
            <person name="Swart E.C."/>
            <person name="Gosai S."/>
            <person name="Prabakaran S."/>
            <person name="Witkowska E."/>
            <person name="Larue G.E."/>
            <person name="Fisher S."/>
            <person name="Freeman R.M."/>
            <person name="Gunawardena J."/>
            <person name="Chu W."/>
            <person name="Stover N.A."/>
            <person name="Gregory B.D."/>
            <person name="Nowacki M."/>
            <person name="Derisi J."/>
            <person name="Roy S.W."/>
            <person name="Marshall W.F."/>
            <person name="Sood P."/>
        </authorList>
    </citation>
    <scope>NUCLEOTIDE SEQUENCE [LARGE SCALE GENOMIC DNA]</scope>
    <source>
        <strain evidence="4">WM001</strain>
    </source>
</reference>
<name>A0A1R2AX36_9CILI</name>
<protein>
    <recommendedName>
        <fullName evidence="3">EF-hand domain-containing protein</fullName>
    </recommendedName>
</protein>
<evidence type="ECO:0000256" key="2">
    <source>
        <dbReference type="SAM" id="MobiDB-lite"/>
    </source>
</evidence>
<dbReference type="AlphaFoldDB" id="A0A1R2AX36"/>
<evidence type="ECO:0000259" key="3">
    <source>
        <dbReference type="PROSITE" id="PS50222"/>
    </source>
</evidence>
<dbReference type="Proteomes" id="UP000187209">
    <property type="component" value="Unassembled WGS sequence"/>
</dbReference>
<dbReference type="PROSITE" id="PS00018">
    <property type="entry name" value="EF_HAND_1"/>
    <property type="match status" value="1"/>
</dbReference>
<dbReference type="EMBL" id="MPUH01001240">
    <property type="protein sequence ID" value="OMJ69103.1"/>
    <property type="molecule type" value="Genomic_DNA"/>
</dbReference>
<gene>
    <name evidence="4" type="ORF">SteCoe_33272</name>
</gene>
<dbReference type="GO" id="GO:0005509">
    <property type="term" value="F:calcium ion binding"/>
    <property type="evidence" value="ECO:0007669"/>
    <property type="project" value="InterPro"/>
</dbReference>
<dbReference type="InterPro" id="IPR002048">
    <property type="entry name" value="EF_hand_dom"/>
</dbReference>
<organism evidence="4 5">
    <name type="scientific">Stentor coeruleus</name>
    <dbReference type="NCBI Taxonomy" id="5963"/>
    <lineage>
        <taxon>Eukaryota</taxon>
        <taxon>Sar</taxon>
        <taxon>Alveolata</taxon>
        <taxon>Ciliophora</taxon>
        <taxon>Postciliodesmatophora</taxon>
        <taxon>Heterotrichea</taxon>
        <taxon>Heterotrichida</taxon>
        <taxon>Stentoridae</taxon>
        <taxon>Stentor</taxon>
    </lineage>
</organism>
<proteinExistence type="predicted"/>
<sequence length="331" mass="37605">MNSVSFHPQRPLHQKSTTPLGGKYKDFKVSPMKQSRIAKSVRNISLSPLNLSAYRKSSNDSIVDPRAASEEISTLNTNQYPLFSRLNSILSDNQTRKKSYQKVLPSMDRLKNFNEVIDALFAMNKCDRGRVGAFNLTQLFVSLGFCEDCETVVEIFRNISEGQPLNMISYSKPDLLKICEDPKTENILKSILKDTKINSNNNNSIINVSNLIDTIKKWWKRLDKSSSNQVSFEDICKCYSEVGVIETSSDTKRIFLRISHYGNYKQFLSIFAKALLKHMISELTKVVQKGNEVCMPAEIAISTQRRKVILNSLEGHTKVLNAIIECNTYNN</sequence>
<dbReference type="SUPFAM" id="SSF47473">
    <property type="entry name" value="EF-hand"/>
    <property type="match status" value="1"/>
</dbReference>
<keyword evidence="1" id="KW-0106">Calcium</keyword>
<feature type="domain" description="EF-hand" evidence="3">
    <location>
        <begin position="210"/>
        <end position="245"/>
    </location>
</feature>
<dbReference type="InterPro" id="IPR018247">
    <property type="entry name" value="EF_Hand_1_Ca_BS"/>
</dbReference>
<feature type="region of interest" description="Disordered" evidence="2">
    <location>
        <begin position="1"/>
        <end position="25"/>
    </location>
</feature>
<evidence type="ECO:0000313" key="4">
    <source>
        <dbReference type="EMBL" id="OMJ69103.1"/>
    </source>
</evidence>
<dbReference type="PROSITE" id="PS50222">
    <property type="entry name" value="EF_HAND_2"/>
    <property type="match status" value="1"/>
</dbReference>
<dbReference type="InterPro" id="IPR011992">
    <property type="entry name" value="EF-hand-dom_pair"/>
</dbReference>
<evidence type="ECO:0000313" key="5">
    <source>
        <dbReference type="Proteomes" id="UP000187209"/>
    </source>
</evidence>
<keyword evidence="5" id="KW-1185">Reference proteome</keyword>